<dbReference type="OrthoDB" id="6434609at2759"/>
<dbReference type="PANTHER" id="PTHR47331">
    <property type="entry name" value="PHD-TYPE DOMAIN-CONTAINING PROTEIN"/>
    <property type="match status" value="1"/>
</dbReference>
<dbReference type="Pfam" id="PF18701">
    <property type="entry name" value="DUF5641"/>
    <property type="match status" value="1"/>
</dbReference>
<evidence type="ECO:0000313" key="2">
    <source>
        <dbReference type="EMBL" id="GFY71652.1"/>
    </source>
</evidence>
<keyword evidence="3" id="KW-1185">Reference proteome</keyword>
<reference evidence="2" key="1">
    <citation type="submission" date="2020-08" db="EMBL/GenBank/DDBJ databases">
        <title>Multicomponent nature underlies the extraordinary mechanical properties of spider dragline silk.</title>
        <authorList>
            <person name="Kono N."/>
            <person name="Nakamura H."/>
            <person name="Mori M."/>
            <person name="Yoshida Y."/>
            <person name="Ohtoshi R."/>
            <person name="Malay A.D."/>
            <person name="Moran D.A.P."/>
            <person name="Tomita M."/>
            <person name="Numata K."/>
            <person name="Arakawa K."/>
        </authorList>
    </citation>
    <scope>NUCLEOTIDE SEQUENCE</scope>
</reference>
<proteinExistence type="predicted"/>
<evidence type="ECO:0000259" key="1">
    <source>
        <dbReference type="Pfam" id="PF18701"/>
    </source>
</evidence>
<comment type="caution">
    <text evidence="2">The sequence shown here is derived from an EMBL/GenBank/DDBJ whole genome shotgun (WGS) entry which is preliminary data.</text>
</comment>
<dbReference type="EMBL" id="BMAV01019008">
    <property type="protein sequence ID" value="GFY71652.1"/>
    <property type="molecule type" value="Genomic_DNA"/>
</dbReference>
<protein>
    <recommendedName>
        <fullName evidence="1">DUF5641 domain-containing protein</fullName>
    </recommendedName>
</protein>
<evidence type="ECO:0000313" key="3">
    <source>
        <dbReference type="Proteomes" id="UP000886998"/>
    </source>
</evidence>
<name>A0A8X6YGM7_9ARAC</name>
<organism evidence="2 3">
    <name type="scientific">Trichonephila inaurata madagascariensis</name>
    <dbReference type="NCBI Taxonomy" id="2747483"/>
    <lineage>
        <taxon>Eukaryota</taxon>
        <taxon>Metazoa</taxon>
        <taxon>Ecdysozoa</taxon>
        <taxon>Arthropoda</taxon>
        <taxon>Chelicerata</taxon>
        <taxon>Arachnida</taxon>
        <taxon>Araneae</taxon>
        <taxon>Araneomorphae</taxon>
        <taxon>Entelegynae</taxon>
        <taxon>Araneoidea</taxon>
        <taxon>Nephilidae</taxon>
        <taxon>Trichonephila</taxon>
        <taxon>Trichonephila inaurata</taxon>
    </lineage>
</organism>
<gene>
    <name evidence="2" type="ORF">TNIN_14451</name>
</gene>
<dbReference type="Pfam" id="PF05380">
    <property type="entry name" value="Peptidase_A17"/>
    <property type="match status" value="1"/>
</dbReference>
<feature type="domain" description="DUF5641" evidence="1">
    <location>
        <begin position="64"/>
        <end position="124"/>
    </location>
</feature>
<dbReference type="AlphaFoldDB" id="A0A8X6YGM7"/>
<sequence length="174" mass="20043">MQGNLTFHVFCDAVKIAYAACVFLRCESENSTTCQLIQADAGLLNEVSVHSRLELIHAVSELDYPRVQRVKQALRKRFRTEYLGHLRQSSKFDKNQKPLQIGDIVLVSSDNTKRIEWPLAKLWNSIRPRWKYQTGKVKEMKSGGYTPVLRLIPLEMTQKVDLSKPPVDRIFPSE</sequence>
<dbReference type="InterPro" id="IPR040676">
    <property type="entry name" value="DUF5641"/>
</dbReference>
<dbReference type="Proteomes" id="UP000886998">
    <property type="component" value="Unassembled WGS sequence"/>
</dbReference>
<dbReference type="InterPro" id="IPR008042">
    <property type="entry name" value="Retrotrans_Pao"/>
</dbReference>
<dbReference type="PANTHER" id="PTHR47331:SF2">
    <property type="match status" value="1"/>
</dbReference>
<accession>A0A8X6YGM7</accession>